<dbReference type="GO" id="GO:0047938">
    <property type="term" value="F:glucose-6-phosphate 1-epimerase activity"/>
    <property type="evidence" value="ECO:0007669"/>
    <property type="project" value="TreeGrafter"/>
</dbReference>
<feature type="region of interest" description="Disordered" evidence="1">
    <location>
        <begin position="1"/>
        <end position="34"/>
    </location>
</feature>
<dbReference type="PANTHER" id="PTHR11122">
    <property type="entry name" value="APOSPORY-ASSOCIATED PROTEIN C-RELATED"/>
    <property type="match status" value="1"/>
</dbReference>
<dbReference type="SUPFAM" id="SSF74650">
    <property type="entry name" value="Galactose mutarotase-like"/>
    <property type="match status" value="1"/>
</dbReference>
<dbReference type="GO" id="GO:0030246">
    <property type="term" value="F:carbohydrate binding"/>
    <property type="evidence" value="ECO:0007669"/>
    <property type="project" value="InterPro"/>
</dbReference>
<accession>A0A1D1XXB0</accession>
<name>A0A1D1XXB0_9ARAE</name>
<dbReference type="GO" id="GO:0005975">
    <property type="term" value="P:carbohydrate metabolic process"/>
    <property type="evidence" value="ECO:0007669"/>
    <property type="project" value="InterPro"/>
</dbReference>
<dbReference type="InterPro" id="IPR011013">
    <property type="entry name" value="Gal_mutarotase_sf_dom"/>
</dbReference>
<dbReference type="Gene3D" id="2.70.98.10">
    <property type="match status" value="1"/>
</dbReference>
<dbReference type="AlphaFoldDB" id="A0A1D1XXB0"/>
<protein>
    <submittedName>
        <fullName evidence="2">Putative glucose-6-phosphate 1-epimerase</fullName>
    </submittedName>
</protein>
<sequence length="370" mass="40168">MASSLLPLRLPKPTSLVKASSSPPSPPPTAVQLPTPEALDQKFGRKGIRFAERGGVPTVELAVRNGSSLTLRVPDGLVKSYRPKVYWRDDGFEEVLHTVPAPAYGEAVKGGVGLVLNDVSRLGPDGLPWRASQWAVKDVDSDSIDAVQVELSCINGDSSLEITYIVSLYPLSMATAVIVKNKGLEAVKLTSAMLSHLKFNSRRGSAIQGLTGCSYHSHPPLSSSFGIMSPAEAMEPETPSGWSAFLGSMFSGKENPIEDEQNTWRVEDNAYTILRDKLSRVYAAPPTERLKRIYNTPPSKFETIDQGSGLGYRVIRMGYDDIYLGSPGSLSQKYGKDYFICTGPASMLVPVVLNPGEVWRGAQVIEHDNL</sequence>
<proteinExistence type="predicted"/>
<dbReference type="GO" id="GO:0005737">
    <property type="term" value="C:cytoplasm"/>
    <property type="evidence" value="ECO:0007669"/>
    <property type="project" value="TreeGrafter"/>
</dbReference>
<dbReference type="InterPro" id="IPR014718">
    <property type="entry name" value="GH-type_carb-bd"/>
</dbReference>
<evidence type="ECO:0000256" key="1">
    <source>
        <dbReference type="SAM" id="MobiDB-lite"/>
    </source>
</evidence>
<organism evidence="2">
    <name type="scientific">Anthurium amnicola</name>
    <dbReference type="NCBI Taxonomy" id="1678845"/>
    <lineage>
        <taxon>Eukaryota</taxon>
        <taxon>Viridiplantae</taxon>
        <taxon>Streptophyta</taxon>
        <taxon>Embryophyta</taxon>
        <taxon>Tracheophyta</taxon>
        <taxon>Spermatophyta</taxon>
        <taxon>Magnoliopsida</taxon>
        <taxon>Liliopsida</taxon>
        <taxon>Araceae</taxon>
        <taxon>Pothoideae</taxon>
        <taxon>Potheae</taxon>
        <taxon>Anthurium</taxon>
    </lineage>
</organism>
<gene>
    <name evidence="2" type="primary">AAPC_19</name>
    <name evidence="2" type="ORF">g.44458</name>
</gene>
<evidence type="ECO:0000313" key="2">
    <source>
        <dbReference type="EMBL" id="JAT47028.1"/>
    </source>
</evidence>
<dbReference type="EMBL" id="GDJX01020908">
    <property type="protein sequence ID" value="JAT47028.1"/>
    <property type="molecule type" value="Transcribed_RNA"/>
</dbReference>
<reference evidence="2" key="1">
    <citation type="submission" date="2015-07" db="EMBL/GenBank/DDBJ databases">
        <title>Transcriptome Assembly of Anthurium amnicola.</title>
        <authorList>
            <person name="Suzuki J."/>
        </authorList>
    </citation>
    <scope>NUCLEOTIDE SEQUENCE</scope>
</reference>
<dbReference type="PANTHER" id="PTHR11122:SF18">
    <property type="entry name" value="PHOTOSYNTHETIC NDH SUBUNIT OF SUBCOMPLEX B 2, CHLOROPLASTIC"/>
    <property type="match status" value="1"/>
</dbReference>